<evidence type="ECO:0000313" key="2">
    <source>
        <dbReference type="EMBL" id="TNN83104.1"/>
    </source>
</evidence>
<dbReference type="AlphaFoldDB" id="A0A4Z2IZV0"/>
<dbReference type="EMBL" id="SRLO01000035">
    <property type="protein sequence ID" value="TNN83104.1"/>
    <property type="molecule type" value="Genomic_DNA"/>
</dbReference>
<sequence>MSPPEAEGGAAALGLGGMPELNSNSPPSNGQADALTSPACPLGVVMVLGVRYGANRALVGPKSAQIELHESPEADRCFTAPEAGRTGICSRITCLFSEGWHLFMCLVSPGELYRVAGQYLHG</sequence>
<evidence type="ECO:0000256" key="1">
    <source>
        <dbReference type="SAM" id="MobiDB-lite"/>
    </source>
</evidence>
<feature type="compositionally biased region" description="Low complexity" evidence="1">
    <location>
        <begin position="1"/>
        <end position="21"/>
    </location>
</feature>
<protein>
    <submittedName>
        <fullName evidence="2">Uncharacterized protein</fullName>
    </submittedName>
</protein>
<name>A0A4Z2IZV0_9TELE</name>
<dbReference type="Proteomes" id="UP000314294">
    <property type="component" value="Unassembled WGS sequence"/>
</dbReference>
<feature type="compositionally biased region" description="Polar residues" evidence="1">
    <location>
        <begin position="22"/>
        <end position="31"/>
    </location>
</feature>
<gene>
    <name evidence="2" type="ORF">EYF80_006711</name>
</gene>
<feature type="region of interest" description="Disordered" evidence="1">
    <location>
        <begin position="1"/>
        <end position="34"/>
    </location>
</feature>
<proteinExistence type="predicted"/>
<accession>A0A4Z2IZV0</accession>
<keyword evidence="3" id="KW-1185">Reference proteome</keyword>
<organism evidence="2 3">
    <name type="scientific">Liparis tanakae</name>
    <name type="common">Tanaka's snailfish</name>
    <dbReference type="NCBI Taxonomy" id="230148"/>
    <lineage>
        <taxon>Eukaryota</taxon>
        <taxon>Metazoa</taxon>
        <taxon>Chordata</taxon>
        <taxon>Craniata</taxon>
        <taxon>Vertebrata</taxon>
        <taxon>Euteleostomi</taxon>
        <taxon>Actinopterygii</taxon>
        <taxon>Neopterygii</taxon>
        <taxon>Teleostei</taxon>
        <taxon>Neoteleostei</taxon>
        <taxon>Acanthomorphata</taxon>
        <taxon>Eupercaria</taxon>
        <taxon>Perciformes</taxon>
        <taxon>Cottioidei</taxon>
        <taxon>Cottales</taxon>
        <taxon>Liparidae</taxon>
        <taxon>Liparis</taxon>
    </lineage>
</organism>
<reference evidence="2 3" key="1">
    <citation type="submission" date="2019-03" db="EMBL/GenBank/DDBJ databases">
        <title>First draft genome of Liparis tanakae, snailfish: a comprehensive survey of snailfish specific genes.</title>
        <authorList>
            <person name="Kim W."/>
            <person name="Song I."/>
            <person name="Jeong J.-H."/>
            <person name="Kim D."/>
            <person name="Kim S."/>
            <person name="Ryu S."/>
            <person name="Song J.Y."/>
            <person name="Lee S.K."/>
        </authorList>
    </citation>
    <scope>NUCLEOTIDE SEQUENCE [LARGE SCALE GENOMIC DNA]</scope>
    <source>
        <tissue evidence="2">Muscle</tissue>
    </source>
</reference>
<evidence type="ECO:0000313" key="3">
    <source>
        <dbReference type="Proteomes" id="UP000314294"/>
    </source>
</evidence>
<comment type="caution">
    <text evidence="2">The sequence shown here is derived from an EMBL/GenBank/DDBJ whole genome shotgun (WGS) entry which is preliminary data.</text>
</comment>